<evidence type="ECO:0000313" key="8">
    <source>
        <dbReference type="RefSeq" id="XP_006816522.1"/>
    </source>
</evidence>
<evidence type="ECO:0000256" key="5">
    <source>
        <dbReference type="SAM" id="SignalP"/>
    </source>
</evidence>
<dbReference type="RefSeq" id="XP_006816522.1">
    <property type="nucleotide sequence ID" value="XM_006816459.1"/>
</dbReference>
<evidence type="ECO:0000313" key="7">
    <source>
        <dbReference type="Proteomes" id="UP000694865"/>
    </source>
</evidence>
<evidence type="ECO:0000259" key="6">
    <source>
        <dbReference type="Pfam" id="PF01094"/>
    </source>
</evidence>
<evidence type="ECO:0000256" key="4">
    <source>
        <dbReference type="ARBA" id="ARBA00023136"/>
    </source>
</evidence>
<dbReference type="Gene3D" id="3.40.50.2300">
    <property type="match status" value="2"/>
</dbReference>
<feature type="chain" id="PRO_5045155025" evidence="5">
    <location>
        <begin position="22"/>
        <end position="229"/>
    </location>
</feature>
<accession>A0ABM0M931</accession>
<dbReference type="InterPro" id="IPR001828">
    <property type="entry name" value="ANF_lig-bd_rcpt"/>
</dbReference>
<evidence type="ECO:0000256" key="1">
    <source>
        <dbReference type="ARBA" id="ARBA00004370"/>
    </source>
</evidence>
<keyword evidence="4" id="KW-0472">Membrane</keyword>
<dbReference type="SUPFAM" id="SSF53822">
    <property type="entry name" value="Periplasmic binding protein-like I"/>
    <property type="match status" value="1"/>
</dbReference>
<dbReference type="Pfam" id="PF01094">
    <property type="entry name" value="ANF_receptor"/>
    <property type="match status" value="1"/>
</dbReference>
<sequence>MAGRLILLLFAISNLWYLALAEEFVLVTLLEGSDQYGTGPYDKQRVLPAIEIAVDKINDNAYILPNDRLKIVFNDTTCDRVTTTLEVTKMQNQWDPDAFIGPACWLSVEMVSALATYWNIPVLSGAAEDPILSDREIFATLVRTYAPMGKLTSALLRVLEYFEVNIVGMLFDAEDEHNYIIGFAMYYAVIDHRTVGFHSVEGKKGLYPSDGSEKFLEYFLTVGGASRCK</sequence>
<reference evidence="8" key="1">
    <citation type="submission" date="2025-08" db="UniProtKB">
        <authorList>
            <consortium name="RefSeq"/>
        </authorList>
    </citation>
    <scope>IDENTIFICATION</scope>
    <source>
        <tissue evidence="8">Testes</tissue>
    </source>
</reference>
<feature type="signal peptide" evidence="5">
    <location>
        <begin position="1"/>
        <end position="21"/>
    </location>
</feature>
<evidence type="ECO:0000256" key="2">
    <source>
        <dbReference type="ARBA" id="ARBA00022692"/>
    </source>
</evidence>
<proteinExistence type="predicted"/>
<dbReference type="GeneID" id="102809521"/>
<dbReference type="Proteomes" id="UP000694865">
    <property type="component" value="Unplaced"/>
</dbReference>
<name>A0ABM0M931_SACKO</name>
<dbReference type="PANTHER" id="PTHR44755">
    <property type="entry name" value="NATRIURETIC PEPTIDE RECEPTOR 3-RELATED"/>
    <property type="match status" value="1"/>
</dbReference>
<comment type="subcellular location">
    <subcellularLocation>
        <location evidence="1">Membrane</location>
    </subcellularLocation>
</comment>
<protein>
    <submittedName>
        <fullName evidence="8">Guanylate cyclase 2G-like</fullName>
    </submittedName>
</protein>
<dbReference type="PANTHER" id="PTHR44755:SF8">
    <property type="entry name" value="RECEPTOR LIGAND BINDING REGION DOMAIN-CONTAINING PROTEIN"/>
    <property type="match status" value="1"/>
</dbReference>
<keyword evidence="7" id="KW-1185">Reference proteome</keyword>
<dbReference type="InterPro" id="IPR028082">
    <property type="entry name" value="Peripla_BP_I"/>
</dbReference>
<keyword evidence="5" id="KW-0732">Signal</keyword>
<keyword evidence="2" id="KW-0812">Transmembrane</keyword>
<gene>
    <name evidence="8" type="primary">LOC102809521</name>
</gene>
<organism evidence="7 8">
    <name type="scientific">Saccoglossus kowalevskii</name>
    <name type="common">Acorn worm</name>
    <dbReference type="NCBI Taxonomy" id="10224"/>
    <lineage>
        <taxon>Eukaryota</taxon>
        <taxon>Metazoa</taxon>
        <taxon>Hemichordata</taxon>
        <taxon>Enteropneusta</taxon>
        <taxon>Harrimaniidae</taxon>
        <taxon>Saccoglossus</taxon>
    </lineage>
</organism>
<feature type="domain" description="Receptor ligand binding region" evidence="6">
    <location>
        <begin position="46"/>
        <end position="177"/>
    </location>
</feature>
<evidence type="ECO:0000256" key="3">
    <source>
        <dbReference type="ARBA" id="ARBA00022989"/>
    </source>
</evidence>
<keyword evidence="3" id="KW-1133">Transmembrane helix</keyword>
<dbReference type="InterPro" id="IPR052612">
    <property type="entry name" value="ANP_Clearance_Receptor"/>
</dbReference>